<keyword evidence="4" id="KW-1185">Reference proteome</keyword>
<dbReference type="Pfam" id="PF06580">
    <property type="entry name" value="His_kinase"/>
    <property type="match status" value="1"/>
</dbReference>
<organism evidence="3 4">
    <name type="scientific">Sphingobacterium litopenaei</name>
    <dbReference type="NCBI Taxonomy" id="2763500"/>
    <lineage>
        <taxon>Bacteria</taxon>
        <taxon>Pseudomonadati</taxon>
        <taxon>Bacteroidota</taxon>
        <taxon>Sphingobacteriia</taxon>
        <taxon>Sphingobacteriales</taxon>
        <taxon>Sphingobacteriaceae</taxon>
        <taxon>Sphingobacterium</taxon>
    </lineage>
</organism>
<feature type="transmembrane region" description="Helical" evidence="1">
    <location>
        <begin position="40"/>
        <end position="61"/>
    </location>
</feature>
<name>A0ABR7YDK7_9SPHI</name>
<keyword evidence="3" id="KW-0808">Transferase</keyword>
<dbReference type="EMBL" id="JACOIJ010000010">
    <property type="protein sequence ID" value="MBD1429371.1"/>
    <property type="molecule type" value="Genomic_DNA"/>
</dbReference>
<keyword evidence="1" id="KW-1133">Transmembrane helix</keyword>
<evidence type="ECO:0000256" key="1">
    <source>
        <dbReference type="SAM" id="Phobius"/>
    </source>
</evidence>
<reference evidence="3 4" key="1">
    <citation type="submission" date="2020-08" db="EMBL/GenBank/DDBJ databases">
        <title>Sphingobacterium sp. DN04309 isolated from aquaculture water.</title>
        <authorList>
            <person name="Zhang M."/>
        </authorList>
    </citation>
    <scope>NUCLEOTIDE SEQUENCE [LARGE SCALE GENOMIC DNA]</scope>
    <source>
        <strain evidence="3 4">DN04309</strain>
    </source>
</reference>
<keyword evidence="1" id="KW-0812">Transmembrane</keyword>
<proteinExistence type="predicted"/>
<accession>A0ABR7YDK7</accession>
<comment type="caution">
    <text evidence="3">The sequence shown here is derived from an EMBL/GenBank/DDBJ whole genome shotgun (WGS) entry which is preliminary data.</text>
</comment>
<dbReference type="PANTHER" id="PTHR34220">
    <property type="entry name" value="SENSOR HISTIDINE KINASE YPDA"/>
    <property type="match status" value="1"/>
</dbReference>
<dbReference type="InterPro" id="IPR050640">
    <property type="entry name" value="Bact_2-comp_sensor_kinase"/>
</dbReference>
<feature type="domain" description="Signal transduction histidine kinase internal region" evidence="2">
    <location>
        <begin position="151"/>
        <end position="227"/>
    </location>
</feature>
<feature type="transmembrane region" description="Helical" evidence="1">
    <location>
        <begin position="110"/>
        <end position="134"/>
    </location>
</feature>
<dbReference type="RefSeq" id="WP_190301916.1">
    <property type="nucleotide sequence ID" value="NZ_JACOIJ010000010.1"/>
</dbReference>
<evidence type="ECO:0000259" key="2">
    <source>
        <dbReference type="Pfam" id="PF06580"/>
    </source>
</evidence>
<dbReference type="PANTHER" id="PTHR34220:SF7">
    <property type="entry name" value="SENSOR HISTIDINE KINASE YPDA"/>
    <property type="match status" value="1"/>
</dbReference>
<evidence type="ECO:0000313" key="3">
    <source>
        <dbReference type="EMBL" id="MBD1429371.1"/>
    </source>
</evidence>
<keyword evidence="3" id="KW-0418">Kinase</keyword>
<sequence>MKNILRIFFIICFWLGLYYIVITQFNTIGKIDHEHSNFKGILFFGMLMNALLFHGIVHYWIPRNFKYDTLGKSILQLLAIYLFITAIECLVDYIFIPIETKDLNFFLEIVIINFAANFIYLLAGSLIGLTILWLNNERKNQLLIQENLKTQIKFLKSQINPHFLFNVLNTAYASAKINKDNTTADIIMDLSEMMRYMLYESDQKYVTIDKELDYIKSYLELERRRLPEVSTKYSL</sequence>
<dbReference type="Proteomes" id="UP000651271">
    <property type="component" value="Unassembled WGS sequence"/>
</dbReference>
<dbReference type="InterPro" id="IPR010559">
    <property type="entry name" value="Sig_transdc_His_kin_internal"/>
</dbReference>
<protein>
    <submittedName>
        <fullName evidence="3">Histidine kinase</fullName>
    </submittedName>
</protein>
<gene>
    <name evidence="3" type="ORF">H8B04_07285</name>
</gene>
<feature type="transmembrane region" description="Helical" evidence="1">
    <location>
        <begin position="7"/>
        <end position="28"/>
    </location>
</feature>
<feature type="transmembrane region" description="Helical" evidence="1">
    <location>
        <begin position="73"/>
        <end position="98"/>
    </location>
</feature>
<dbReference type="GO" id="GO:0016301">
    <property type="term" value="F:kinase activity"/>
    <property type="evidence" value="ECO:0007669"/>
    <property type="project" value="UniProtKB-KW"/>
</dbReference>
<evidence type="ECO:0000313" key="4">
    <source>
        <dbReference type="Proteomes" id="UP000651271"/>
    </source>
</evidence>
<keyword evidence="1" id="KW-0472">Membrane</keyword>